<keyword evidence="2" id="KW-0805">Transcription regulation</keyword>
<evidence type="ECO:0000256" key="2">
    <source>
        <dbReference type="ARBA" id="ARBA00023015"/>
    </source>
</evidence>
<dbReference type="SMART" id="SM00862">
    <property type="entry name" value="Trans_reg_C"/>
    <property type="match status" value="1"/>
</dbReference>
<dbReference type="PANTHER" id="PTHR35807:SF1">
    <property type="entry name" value="TRANSCRIPTIONAL REGULATOR REDD"/>
    <property type="match status" value="1"/>
</dbReference>
<keyword evidence="4" id="KW-0804">Transcription</keyword>
<comment type="similarity">
    <text evidence="1">Belongs to the AfsR/DnrI/RedD regulatory family.</text>
</comment>
<dbReference type="PROSITE" id="PS51755">
    <property type="entry name" value="OMPR_PHOB"/>
    <property type="match status" value="1"/>
</dbReference>
<dbReference type="InterPro" id="IPR036388">
    <property type="entry name" value="WH-like_DNA-bd_sf"/>
</dbReference>
<dbReference type="Gene3D" id="1.10.10.10">
    <property type="entry name" value="Winged helix-like DNA-binding domain superfamily/Winged helix DNA-binding domain"/>
    <property type="match status" value="1"/>
</dbReference>
<dbReference type="Gene3D" id="3.40.50.300">
    <property type="entry name" value="P-loop containing nucleotide triphosphate hydrolases"/>
    <property type="match status" value="1"/>
</dbReference>
<dbReference type="InterPro" id="IPR027417">
    <property type="entry name" value="P-loop_NTPase"/>
</dbReference>
<dbReference type="RefSeq" id="WP_386163284.1">
    <property type="nucleotide sequence ID" value="NZ_JBHMBS010000041.1"/>
</dbReference>
<dbReference type="InterPro" id="IPR001867">
    <property type="entry name" value="OmpR/PhoB-type_DNA-bd"/>
</dbReference>
<proteinExistence type="inferred from homology"/>
<dbReference type="InterPro" id="IPR051677">
    <property type="entry name" value="AfsR-DnrI-RedD_regulator"/>
</dbReference>
<dbReference type="SMART" id="SM01043">
    <property type="entry name" value="BTAD"/>
    <property type="match status" value="1"/>
</dbReference>
<sequence>MVLIRVLGSFAAEADGVAVPLGGPRQRGVLALLVAARGQVVSIDRLVDDLWRGEPPARAVTSLQAYVSNLRRLLEPGRPPRAPARLLVSAPPGYALRLPPEAVDAWRFEDLLGEARAVTADDPVAARALLAEALGLWRGPAFAEVADEPWAAGETARLGELRLAARELHVAAGLYAGDVATVVPEAGRLTRDEPLREEGWRLHALALWGSGRQADALAALRRAREIFATDLGLDPGPELAALEEAILTRRVEVLRASVPGPGERVSVLPPETAPVRPSPAAIPVPPRDRAESAVAERAVSSAVSGVVTPAAEPFVGRDAELSALVATAAATTAGPRVALVTGEAGLGKSALLGRLAEHLERDGWLVATGRCPDAESAPPAWAWAEVSRGVARSVPPSGEFAADLAPLLTDAVNPGGADATEGRFRLHRAVWSWLAAVARERPLAVVLDDLHWADAQTLAMLSGVAGVRAPILLVAAYRPDEAGGRLTEALAVLAGSAPLRLPLAGLSGQAVAELVRGVCATDDATVAALAERTGGNPFYVRESARLLSSEGALVALSDVPEGVRDVLRRRLARLPEPVVAVLRLAAVAGREAEVDVLVGAADTDEDGVLDALEAGLIAGLLIEPGPGRVRFVHALVRDTLVADVSRLRATRMHGRIAAALDRAGLGDDPAGLAALAHHYSRAASAATAAKAVEYGVRAAELAEARYAHDVAVALLTDAVTSFDRIPREDRDPGERVGLLGRLLRAQVRAGAVAAARETRQRAVEFAESVHRDDLMIAAFTTWTEPTPWQTRPYGVVDRPVVTRLSRLLARPDLDPVDRCRLLEAYAHELIGEADPTARAAAEEALALSATLGDPRLRASAIAVLARDQNGLELPGRAELCRELTEIGIEHDLPAYRVAGLLVQANAAAATNDVPELRRLVGETLELARAYRMAEAVGVCECALAMFAHVEGRFDEAERLYTETAERMARHGSLHAAGYLQLALAAVQVSRGRVAESAPAARALLDEYGPFAADLLAVALAAAGRTEEARRVRGRAVAIRPDFFFALFATFRAMAVVALGERDAAAELYATLLPHRDDPPAGATSLSLALRPVAHTLGELALLLGRDDEAAGHFTRSVAVAELWGAAHWVTEAREALAAIESRSARPSRR</sequence>
<dbReference type="EMBL" id="JBHMBS010000041">
    <property type="protein sequence ID" value="MFB9681890.1"/>
    <property type="molecule type" value="Genomic_DNA"/>
</dbReference>
<evidence type="ECO:0000259" key="7">
    <source>
        <dbReference type="PROSITE" id="PS51755"/>
    </source>
</evidence>
<dbReference type="Proteomes" id="UP001589610">
    <property type="component" value="Unassembled WGS sequence"/>
</dbReference>
<name>A0ABV5TRX9_9ACTN</name>
<evidence type="ECO:0000256" key="5">
    <source>
        <dbReference type="PROSITE-ProRule" id="PRU01091"/>
    </source>
</evidence>
<evidence type="ECO:0000256" key="6">
    <source>
        <dbReference type="SAM" id="MobiDB-lite"/>
    </source>
</evidence>
<dbReference type="SUPFAM" id="SSF46894">
    <property type="entry name" value="C-terminal effector domain of the bipartite response regulators"/>
    <property type="match status" value="1"/>
</dbReference>
<feature type="region of interest" description="Disordered" evidence="6">
    <location>
        <begin position="265"/>
        <end position="286"/>
    </location>
</feature>
<dbReference type="Gene3D" id="1.25.40.10">
    <property type="entry name" value="Tetratricopeptide repeat domain"/>
    <property type="match status" value="2"/>
</dbReference>
<comment type="caution">
    <text evidence="8">The sequence shown here is derived from an EMBL/GenBank/DDBJ whole genome shotgun (WGS) entry which is preliminary data.</text>
</comment>
<keyword evidence="3 5" id="KW-0238">DNA-binding</keyword>
<dbReference type="Pfam" id="PF13191">
    <property type="entry name" value="AAA_16"/>
    <property type="match status" value="1"/>
</dbReference>
<evidence type="ECO:0000313" key="9">
    <source>
        <dbReference type="Proteomes" id="UP001589610"/>
    </source>
</evidence>
<feature type="compositionally biased region" description="Pro residues" evidence="6">
    <location>
        <begin position="276"/>
        <end position="285"/>
    </location>
</feature>
<organism evidence="8 9">
    <name type="scientific">Streptosporangium vulgare</name>
    <dbReference type="NCBI Taxonomy" id="46190"/>
    <lineage>
        <taxon>Bacteria</taxon>
        <taxon>Bacillati</taxon>
        <taxon>Actinomycetota</taxon>
        <taxon>Actinomycetes</taxon>
        <taxon>Streptosporangiales</taxon>
        <taxon>Streptosporangiaceae</taxon>
        <taxon>Streptosporangium</taxon>
    </lineage>
</organism>
<dbReference type="SUPFAM" id="SSF52540">
    <property type="entry name" value="P-loop containing nucleoside triphosphate hydrolases"/>
    <property type="match status" value="1"/>
</dbReference>
<dbReference type="PANTHER" id="PTHR35807">
    <property type="entry name" value="TRANSCRIPTIONAL REGULATOR REDD-RELATED"/>
    <property type="match status" value="1"/>
</dbReference>
<dbReference type="CDD" id="cd15831">
    <property type="entry name" value="BTAD"/>
    <property type="match status" value="1"/>
</dbReference>
<dbReference type="InterPro" id="IPR016032">
    <property type="entry name" value="Sig_transdc_resp-reg_C-effctor"/>
</dbReference>
<keyword evidence="9" id="KW-1185">Reference proteome</keyword>
<dbReference type="InterPro" id="IPR011990">
    <property type="entry name" value="TPR-like_helical_dom_sf"/>
</dbReference>
<evidence type="ECO:0000256" key="3">
    <source>
        <dbReference type="ARBA" id="ARBA00023125"/>
    </source>
</evidence>
<dbReference type="SUPFAM" id="SSF48452">
    <property type="entry name" value="TPR-like"/>
    <property type="match status" value="2"/>
</dbReference>
<reference evidence="8 9" key="1">
    <citation type="submission" date="2024-09" db="EMBL/GenBank/DDBJ databases">
        <authorList>
            <person name="Sun Q."/>
            <person name="Mori K."/>
        </authorList>
    </citation>
    <scope>NUCLEOTIDE SEQUENCE [LARGE SCALE GENOMIC DNA]</scope>
    <source>
        <strain evidence="8 9">JCM 3028</strain>
    </source>
</reference>
<dbReference type="InterPro" id="IPR041664">
    <property type="entry name" value="AAA_16"/>
</dbReference>
<feature type="DNA-binding region" description="OmpR/PhoB-type" evidence="5">
    <location>
        <begin position="1"/>
        <end position="98"/>
    </location>
</feature>
<dbReference type="Pfam" id="PF00486">
    <property type="entry name" value="Trans_reg_C"/>
    <property type="match status" value="1"/>
</dbReference>
<dbReference type="Pfam" id="PF03704">
    <property type="entry name" value="BTAD"/>
    <property type="match status" value="1"/>
</dbReference>
<dbReference type="InterPro" id="IPR005158">
    <property type="entry name" value="BTAD"/>
</dbReference>
<evidence type="ECO:0000256" key="1">
    <source>
        <dbReference type="ARBA" id="ARBA00005820"/>
    </source>
</evidence>
<accession>A0ABV5TRX9</accession>
<gene>
    <name evidence="8" type="ORF">ACFFRH_41000</name>
</gene>
<protein>
    <submittedName>
        <fullName evidence="8">BTAD domain-containing putative transcriptional regulator</fullName>
    </submittedName>
</protein>
<evidence type="ECO:0000313" key="8">
    <source>
        <dbReference type="EMBL" id="MFB9681890.1"/>
    </source>
</evidence>
<feature type="domain" description="OmpR/PhoB-type" evidence="7">
    <location>
        <begin position="1"/>
        <end position="98"/>
    </location>
</feature>
<evidence type="ECO:0000256" key="4">
    <source>
        <dbReference type="ARBA" id="ARBA00023163"/>
    </source>
</evidence>